<accession>E3I6A9</accession>
<dbReference type="Proteomes" id="UP000001399">
    <property type="component" value="Chromosome"/>
</dbReference>
<dbReference type="HOGENOM" id="CLU_141460_3_0_5"/>
<dbReference type="EMBL" id="CP002292">
    <property type="protein sequence ID" value="ADP71774.1"/>
    <property type="molecule type" value="Genomic_DNA"/>
</dbReference>
<evidence type="ECO:0000313" key="1">
    <source>
        <dbReference type="EMBL" id="ADP71774.1"/>
    </source>
</evidence>
<proteinExistence type="predicted"/>
<organism evidence="1 2">
    <name type="scientific">Rhodomicrobium vannielii (strain ATCC 17100 / DSM 162 / LMG 4299 / NCIMB 10020 / ATH 3.1.1)</name>
    <dbReference type="NCBI Taxonomy" id="648757"/>
    <lineage>
        <taxon>Bacteria</taxon>
        <taxon>Pseudomonadati</taxon>
        <taxon>Pseudomonadota</taxon>
        <taxon>Alphaproteobacteria</taxon>
        <taxon>Hyphomicrobiales</taxon>
        <taxon>Hyphomicrobiaceae</taxon>
        <taxon>Rhodomicrobium</taxon>
    </lineage>
</organism>
<name>E3I6A9_RHOVT</name>
<reference evidence="2" key="1">
    <citation type="journal article" date="2011" name="J. Bacteriol.">
        <title>Genome sequences of eight morphologically diverse alphaproteobacteria.</title>
        <authorList>
            <consortium name="US DOE Joint Genome Institute"/>
            <person name="Brown P.J."/>
            <person name="Kysela D.T."/>
            <person name="Buechlein A."/>
            <person name="Hemmerich C."/>
            <person name="Brun Y.V."/>
        </authorList>
    </citation>
    <scope>NUCLEOTIDE SEQUENCE [LARGE SCALE GENOMIC DNA]</scope>
    <source>
        <strain evidence="2">ATCC 17100 / ATH 3.1.1 / DSM 162 / LMG 4299</strain>
    </source>
</reference>
<dbReference type="Pfam" id="PF07309">
    <property type="entry name" value="FlaF"/>
    <property type="match status" value="1"/>
</dbReference>
<dbReference type="eggNOG" id="COG5442">
    <property type="taxonomic scope" value="Bacteria"/>
</dbReference>
<dbReference type="KEGG" id="rva:Rvan_2559"/>
<dbReference type="GO" id="GO:0044781">
    <property type="term" value="P:bacterial-type flagellum organization"/>
    <property type="evidence" value="ECO:0007669"/>
    <property type="project" value="InterPro"/>
</dbReference>
<dbReference type="RefSeq" id="WP_013420152.1">
    <property type="nucleotide sequence ID" value="NC_014664.1"/>
</dbReference>
<keyword evidence="2" id="KW-1185">Reference proteome</keyword>
<evidence type="ECO:0000313" key="2">
    <source>
        <dbReference type="Proteomes" id="UP000001399"/>
    </source>
</evidence>
<keyword evidence="1" id="KW-0282">Flagellum</keyword>
<keyword evidence="1" id="KW-0969">Cilium</keyword>
<dbReference type="AlphaFoldDB" id="E3I6A9"/>
<protein>
    <submittedName>
        <fullName evidence="1">Flagellar FlaF family protein</fullName>
    </submittedName>
</protein>
<dbReference type="NCBIfam" id="NF009434">
    <property type="entry name" value="PRK12793.1"/>
    <property type="match status" value="1"/>
</dbReference>
<gene>
    <name evidence="1" type="ordered locus">Rvan_2559</name>
</gene>
<sequence length="115" mass="12982">MYHSPYQEALATDVRMARSTERASILRSINLLQRGAEAGSRSAEAIEALLYTKRLWVFFIEQLGLPDNRLPHKLRADLISIGIAVLRRIEAIRRGESKDFGFIIDVSRSVAEGLK</sequence>
<dbReference type="STRING" id="648757.Rvan_2559"/>
<dbReference type="InterPro" id="IPR010845">
    <property type="entry name" value="FlaF"/>
</dbReference>
<keyword evidence="1" id="KW-0966">Cell projection</keyword>
<dbReference type="OrthoDB" id="9808944at2"/>